<accession>A0A1H3VGX0</accession>
<dbReference type="STRING" id="89524.SAMN05444370_10191"/>
<evidence type="ECO:0000256" key="3">
    <source>
        <dbReference type="ARBA" id="ARBA00023186"/>
    </source>
</evidence>
<evidence type="ECO:0000313" key="6">
    <source>
        <dbReference type="Proteomes" id="UP000198703"/>
    </source>
</evidence>
<organism evidence="5 6">
    <name type="scientific">Rubrimonas cliftonensis</name>
    <dbReference type="NCBI Taxonomy" id="89524"/>
    <lineage>
        <taxon>Bacteria</taxon>
        <taxon>Pseudomonadati</taxon>
        <taxon>Pseudomonadota</taxon>
        <taxon>Alphaproteobacteria</taxon>
        <taxon>Rhodobacterales</taxon>
        <taxon>Paracoccaceae</taxon>
        <taxon>Rubrimonas</taxon>
    </lineage>
</organism>
<gene>
    <name evidence="5" type="ORF">SAMN05444370_10191</name>
</gene>
<dbReference type="InterPro" id="IPR011419">
    <property type="entry name" value="ATP12_ATP_synth-F1-assembly"/>
</dbReference>
<dbReference type="Gene3D" id="3.30.2180.10">
    <property type="entry name" value="ATP12-like"/>
    <property type="match status" value="1"/>
</dbReference>
<dbReference type="OrthoDB" id="9797825at2"/>
<dbReference type="InterPro" id="IPR042272">
    <property type="entry name" value="ATP12_ATP_synth-F1-assembly_N"/>
</dbReference>
<dbReference type="GO" id="GO:0043461">
    <property type="term" value="P:proton-transporting ATP synthase complex assembly"/>
    <property type="evidence" value="ECO:0007669"/>
    <property type="project" value="InterPro"/>
</dbReference>
<dbReference type="Pfam" id="PF07542">
    <property type="entry name" value="ATP12"/>
    <property type="match status" value="1"/>
</dbReference>
<feature type="region of interest" description="Disordered" evidence="4">
    <location>
        <begin position="1"/>
        <end position="26"/>
    </location>
</feature>
<dbReference type="InterPro" id="IPR023335">
    <property type="entry name" value="ATP12_ortho_dom_sf"/>
</dbReference>
<dbReference type="PANTHER" id="PTHR21013:SF10">
    <property type="entry name" value="ATP SYNTHASE MITOCHONDRIAL F1 COMPLEX ASSEMBLY FACTOR 2"/>
    <property type="match status" value="1"/>
</dbReference>
<reference evidence="5 6" key="1">
    <citation type="submission" date="2016-10" db="EMBL/GenBank/DDBJ databases">
        <authorList>
            <person name="de Groot N.N."/>
        </authorList>
    </citation>
    <scope>NUCLEOTIDE SEQUENCE [LARGE SCALE GENOMIC DNA]</scope>
    <source>
        <strain evidence="5 6">DSM 15345</strain>
    </source>
</reference>
<dbReference type="Gene3D" id="1.10.3580.10">
    <property type="entry name" value="ATP12 ATPase"/>
    <property type="match status" value="1"/>
</dbReference>
<dbReference type="SUPFAM" id="SSF160909">
    <property type="entry name" value="ATP12-like"/>
    <property type="match status" value="1"/>
</dbReference>
<proteinExistence type="inferred from homology"/>
<sequence length="262" mass="27668">MSDRRGAPDPRTPEPRTPEQIARAADARPVRRRFWSEALALETSSGWGVALDGKPLQTPARAALAIPVRAVAEAMAAEWNGAGEAFDPLAMPITRAVNTAIDRVAPNRAAVAAEVAAYGESDLLCYRAEAPEALVSREAAAWDPWLAWMRETWGAPLVCASGVLHVEQPPTSVARLRALVAGRDAFALTPLHEMVALSGSLVLGLAVAEGALDPAEGWAISRVDETWQAEQWGEDAEAAGAAARKAADFAAAARLAALLKAR</sequence>
<dbReference type="PANTHER" id="PTHR21013">
    <property type="entry name" value="ATP SYNTHASE MITOCHONDRIAL F1 COMPLEX ASSEMBLY FACTOR 2/ATP12 PROTEIN, MITOCHONDRIAL PRECURSOR"/>
    <property type="match status" value="1"/>
</dbReference>
<dbReference type="Proteomes" id="UP000198703">
    <property type="component" value="Unassembled WGS sequence"/>
</dbReference>
<dbReference type="RefSeq" id="WP_093247527.1">
    <property type="nucleotide sequence ID" value="NZ_FNQM01000001.1"/>
</dbReference>
<evidence type="ECO:0000256" key="2">
    <source>
        <dbReference type="ARBA" id="ARBA00022946"/>
    </source>
</evidence>
<comment type="similarity">
    <text evidence="1">Belongs to the ATP12 family.</text>
</comment>
<keyword evidence="2" id="KW-0809">Transit peptide</keyword>
<protein>
    <submittedName>
        <fullName evidence="5">Chaperone required for the assembly of the F1-ATPase</fullName>
    </submittedName>
</protein>
<evidence type="ECO:0000313" key="5">
    <source>
        <dbReference type="EMBL" id="SDZ74045.1"/>
    </source>
</evidence>
<evidence type="ECO:0000256" key="1">
    <source>
        <dbReference type="ARBA" id="ARBA00008231"/>
    </source>
</evidence>
<keyword evidence="6" id="KW-1185">Reference proteome</keyword>
<name>A0A1H3VGX0_9RHOB</name>
<keyword evidence="3" id="KW-0143">Chaperone</keyword>
<evidence type="ECO:0000256" key="4">
    <source>
        <dbReference type="SAM" id="MobiDB-lite"/>
    </source>
</evidence>
<dbReference type="EMBL" id="FNQM01000001">
    <property type="protein sequence ID" value="SDZ74045.1"/>
    <property type="molecule type" value="Genomic_DNA"/>
</dbReference>
<feature type="compositionally biased region" description="Basic and acidic residues" evidence="4">
    <location>
        <begin position="1"/>
        <end position="17"/>
    </location>
</feature>
<dbReference type="AlphaFoldDB" id="A0A1H3VGX0"/>